<evidence type="ECO:0000256" key="5">
    <source>
        <dbReference type="ARBA" id="ARBA00023186"/>
    </source>
</evidence>
<name>A0A084ILY1_SALHC</name>
<dbReference type="GO" id="GO:0005737">
    <property type="term" value="C:cytoplasm"/>
    <property type="evidence" value="ECO:0007669"/>
    <property type="project" value="UniProtKB-SubCell"/>
</dbReference>
<gene>
    <name evidence="6" type="ORF">C41B8_09020</name>
</gene>
<evidence type="ECO:0000256" key="1">
    <source>
        <dbReference type="ARBA" id="ARBA00004496"/>
    </source>
</evidence>
<evidence type="ECO:0000256" key="3">
    <source>
        <dbReference type="ARBA" id="ARBA00019418"/>
    </source>
</evidence>
<evidence type="ECO:0000256" key="4">
    <source>
        <dbReference type="ARBA" id="ARBA00022490"/>
    </source>
</evidence>
<dbReference type="InterPro" id="IPR036714">
    <property type="entry name" value="SDH_sf"/>
</dbReference>
<proteinExistence type="inferred from homology"/>
<comment type="similarity">
    <text evidence="2">Belongs to the SdhE FAD assembly factor family.</text>
</comment>
<dbReference type="SUPFAM" id="SSF109910">
    <property type="entry name" value="YgfY-like"/>
    <property type="match status" value="1"/>
</dbReference>
<dbReference type="PANTHER" id="PTHR39585:SF1">
    <property type="entry name" value="FAD ASSEMBLY FACTOR SDHE"/>
    <property type="match status" value="1"/>
</dbReference>
<organism evidence="6 7">
    <name type="scientific">Salinisphaera hydrothermalis (strain C41B8)</name>
    <dbReference type="NCBI Taxonomy" id="1304275"/>
    <lineage>
        <taxon>Bacteria</taxon>
        <taxon>Pseudomonadati</taxon>
        <taxon>Pseudomonadota</taxon>
        <taxon>Gammaproteobacteria</taxon>
        <taxon>Salinisphaerales</taxon>
        <taxon>Salinisphaeraceae</taxon>
        <taxon>Salinisphaera</taxon>
    </lineage>
</organism>
<comment type="caution">
    <text evidence="6">The sequence shown here is derived from an EMBL/GenBank/DDBJ whole genome shotgun (WGS) entry which is preliminary data.</text>
</comment>
<dbReference type="STRING" id="1304275.C41B8_09020"/>
<evidence type="ECO:0000313" key="7">
    <source>
        <dbReference type="Proteomes" id="UP000028302"/>
    </source>
</evidence>
<comment type="subcellular location">
    <subcellularLocation>
        <location evidence="1">Cytoplasm</location>
    </subcellularLocation>
</comment>
<dbReference type="GO" id="GO:0006105">
    <property type="term" value="P:succinate metabolic process"/>
    <property type="evidence" value="ECO:0007669"/>
    <property type="project" value="TreeGrafter"/>
</dbReference>
<evidence type="ECO:0000256" key="2">
    <source>
        <dbReference type="ARBA" id="ARBA00008571"/>
    </source>
</evidence>
<dbReference type="AlphaFoldDB" id="A0A084ILY1"/>
<keyword evidence="7" id="KW-1185">Reference proteome</keyword>
<dbReference type="EMBL" id="APNK01000010">
    <property type="protein sequence ID" value="KEZ77715.1"/>
    <property type="molecule type" value="Genomic_DNA"/>
</dbReference>
<dbReference type="InterPro" id="IPR050531">
    <property type="entry name" value="SdhE_FAD_assembly_factor"/>
</dbReference>
<dbReference type="PANTHER" id="PTHR39585">
    <property type="entry name" value="FAD ASSEMBLY FACTOR SDHE"/>
    <property type="match status" value="1"/>
</dbReference>
<reference evidence="6 7" key="1">
    <citation type="submission" date="2013-03" db="EMBL/GenBank/DDBJ databases">
        <title>Salinisphaera hydrothermalis C41B8 Genome Sequencing.</title>
        <authorList>
            <person name="Li C."/>
            <person name="Lai Q."/>
            <person name="Shao Z."/>
        </authorList>
    </citation>
    <scope>NUCLEOTIDE SEQUENCE [LARGE SCALE GENOMIC DNA]</scope>
    <source>
        <strain evidence="6 7">C41B8</strain>
    </source>
</reference>
<accession>A0A084ILY1</accession>
<protein>
    <recommendedName>
        <fullName evidence="3">FAD assembly factor SdhE</fullName>
    </recommendedName>
</protein>
<keyword evidence="5" id="KW-0143">Chaperone</keyword>
<sequence length="69" mass="8064">MKELDVLLERFVRSDYDALTESQHAEFVNLLNHEDPDLWVLMMGRAEPDNPVQAELLARIREFQRPPGT</sequence>
<dbReference type="Gene3D" id="1.10.150.250">
    <property type="entry name" value="Flavinator of succinate dehydrogenase"/>
    <property type="match status" value="1"/>
</dbReference>
<dbReference type="eggNOG" id="COG2938">
    <property type="taxonomic scope" value="Bacteria"/>
</dbReference>
<dbReference type="InterPro" id="IPR005631">
    <property type="entry name" value="SDH"/>
</dbReference>
<keyword evidence="4" id="KW-0963">Cytoplasm</keyword>
<evidence type="ECO:0000313" key="6">
    <source>
        <dbReference type="EMBL" id="KEZ77715.1"/>
    </source>
</evidence>
<dbReference type="Proteomes" id="UP000028302">
    <property type="component" value="Unassembled WGS sequence"/>
</dbReference>
<dbReference type="Pfam" id="PF03937">
    <property type="entry name" value="Sdh5"/>
    <property type="match status" value="1"/>
</dbReference>